<name>A0A816C7I5_ADIRI</name>
<gene>
    <name evidence="2" type="ORF">XAT740_LOCUS50191</name>
</gene>
<dbReference type="EMBL" id="CAJNOR010007627">
    <property type="protein sequence ID" value="CAF1620606.1"/>
    <property type="molecule type" value="Genomic_DNA"/>
</dbReference>
<accession>A0A816C7I5</accession>
<evidence type="ECO:0000313" key="2">
    <source>
        <dbReference type="EMBL" id="CAF1620606.1"/>
    </source>
</evidence>
<keyword evidence="1" id="KW-1133">Transmembrane helix</keyword>
<keyword evidence="1" id="KW-0472">Membrane</keyword>
<keyword evidence="3" id="KW-1185">Reference proteome</keyword>
<evidence type="ECO:0000313" key="3">
    <source>
        <dbReference type="Proteomes" id="UP000663828"/>
    </source>
</evidence>
<feature type="transmembrane region" description="Helical" evidence="1">
    <location>
        <begin position="261"/>
        <end position="284"/>
    </location>
</feature>
<dbReference type="AlphaFoldDB" id="A0A816C7I5"/>
<feature type="transmembrane region" description="Helical" evidence="1">
    <location>
        <begin position="130"/>
        <end position="149"/>
    </location>
</feature>
<organism evidence="2 3">
    <name type="scientific">Adineta ricciae</name>
    <name type="common">Rotifer</name>
    <dbReference type="NCBI Taxonomy" id="249248"/>
    <lineage>
        <taxon>Eukaryota</taxon>
        <taxon>Metazoa</taxon>
        <taxon>Spiralia</taxon>
        <taxon>Gnathifera</taxon>
        <taxon>Rotifera</taxon>
        <taxon>Eurotatoria</taxon>
        <taxon>Bdelloidea</taxon>
        <taxon>Adinetida</taxon>
        <taxon>Adinetidae</taxon>
        <taxon>Adineta</taxon>
    </lineage>
</organism>
<evidence type="ECO:0000256" key="1">
    <source>
        <dbReference type="SAM" id="Phobius"/>
    </source>
</evidence>
<sequence>MYSVHDIAILSASPDAQLPEQTDKQQQQAPINIKFSVWHTFKHHIPRFFLTILIDVIAPLVIYVHFQRYMRPVYALLAAGSPPLFMVIFKAIWLCTFDALGFLVFFSFVVTALVAVISRSPIILLLEKSLITGVLSFIFGVTLIPFRCCKHRCRWRPMAYYFYQDLVPTRRVDVGLPDHIFPEEGENIDMRYVELNEDVVVQRISHKQEVTQVYEWLFTYCSSFRYSCKVITSIWSFGYFSEFLVRLSLILARLSVNKIVIYGHIILSTITIIMIASTVLCITIERKYTLAFIQRWRLQQLHKPRIEQQRRLSNSSFSTVMVDCDSSCILSVNT</sequence>
<feature type="transmembrane region" description="Helical" evidence="1">
    <location>
        <begin position="72"/>
        <end position="93"/>
    </location>
</feature>
<keyword evidence="1" id="KW-0812">Transmembrane</keyword>
<proteinExistence type="predicted"/>
<dbReference type="Proteomes" id="UP000663828">
    <property type="component" value="Unassembled WGS sequence"/>
</dbReference>
<reference evidence="2" key="1">
    <citation type="submission" date="2021-02" db="EMBL/GenBank/DDBJ databases">
        <authorList>
            <person name="Nowell W R."/>
        </authorList>
    </citation>
    <scope>NUCLEOTIDE SEQUENCE</scope>
</reference>
<protein>
    <submittedName>
        <fullName evidence="2">Uncharacterized protein</fullName>
    </submittedName>
</protein>
<feature type="transmembrane region" description="Helical" evidence="1">
    <location>
        <begin position="48"/>
        <end position="66"/>
    </location>
</feature>
<feature type="transmembrane region" description="Helical" evidence="1">
    <location>
        <begin position="100"/>
        <end position="118"/>
    </location>
</feature>
<comment type="caution">
    <text evidence="2">The sequence shown here is derived from an EMBL/GenBank/DDBJ whole genome shotgun (WGS) entry which is preliminary data.</text>
</comment>